<evidence type="ECO:0000313" key="1">
    <source>
        <dbReference type="EMBL" id="DAF49725.1"/>
    </source>
</evidence>
<organism evidence="1">
    <name type="scientific">Podoviridae sp. ctZih56</name>
    <dbReference type="NCBI Taxonomy" id="2827741"/>
    <lineage>
        <taxon>Viruses</taxon>
        <taxon>Duplodnaviria</taxon>
        <taxon>Heunggongvirae</taxon>
        <taxon>Uroviricota</taxon>
        <taxon>Caudoviricetes</taxon>
    </lineage>
</organism>
<dbReference type="EMBL" id="BK032586">
    <property type="protein sequence ID" value="DAF49725.1"/>
    <property type="molecule type" value="Genomic_DNA"/>
</dbReference>
<protein>
    <recommendedName>
        <fullName evidence="2">Branched-chain amino acid ABC transporter permease</fullName>
    </recommendedName>
</protein>
<evidence type="ECO:0008006" key="2">
    <source>
        <dbReference type="Google" id="ProtNLM"/>
    </source>
</evidence>
<sequence length="97" mass="10514">MMVTVDGIIKAAALLGALGVLYKMWTKIAAFVERQNAQDVDLKAIQAELALITYAQLACLKGLKEQGCNGPVSEALDKLEKHLNKAAHHQEEQKKGA</sequence>
<name>A0A8S5SFD3_9CAUD</name>
<reference evidence="1" key="1">
    <citation type="journal article" date="2021" name="Proc. Natl. Acad. Sci. U.S.A.">
        <title>A Catalog of Tens of Thousands of Viruses from Human Metagenomes Reveals Hidden Associations with Chronic Diseases.</title>
        <authorList>
            <person name="Tisza M.J."/>
            <person name="Buck C.B."/>
        </authorList>
    </citation>
    <scope>NUCLEOTIDE SEQUENCE</scope>
    <source>
        <strain evidence="1">CtZih56</strain>
    </source>
</reference>
<accession>A0A8S5SFD3</accession>
<proteinExistence type="predicted"/>